<dbReference type="EMBL" id="CP029822">
    <property type="protein sequence ID" value="AZS52212.1"/>
    <property type="molecule type" value="Genomic_DNA"/>
</dbReference>
<keyword evidence="2" id="KW-1185">Reference proteome</keyword>
<name>A0A3Q9JLC1_9GAMM</name>
<gene>
    <name evidence="1" type="ORF">DM558_08860</name>
</gene>
<sequence length="269" mass="30030">MQVAPLSADNKTVYYHLCVGVQKILLNDCLGKTIRIQFEGDIVCQGCDATTSKSYGQGYCYHCFKTLPQCDLCIVSPEKCHYLDGTCRDSAWGEAFCMTDHIVYLANSSGLKVGITRASQIPTRWIDQGAVQAIPMFRVATRQQSGLIEDSLKAFVADKTNWRTLLQGDAPPLDLVTERNRLLSNTYKIVAKLQALFGIQAIQPIETELVTELCYPVERYPTKIISHNLDKQLLVEGKLEGIKGQYLLLDTGAINIRKYTAYHVSVSIQ</sequence>
<dbReference type="InterPro" id="IPR021246">
    <property type="entry name" value="DUF2797"/>
</dbReference>
<dbReference type="Proteomes" id="UP000273143">
    <property type="component" value="Chromosome"/>
</dbReference>
<dbReference type="KEGG" id="emo:DM558_08860"/>
<reference evidence="2" key="1">
    <citation type="submission" date="2018-06" db="EMBL/GenBank/DDBJ databases">
        <title>Complete genome of Pseudomonas insecticola strain QZS01.</title>
        <authorList>
            <person name="Wang J."/>
            <person name="Su Q."/>
        </authorList>
    </citation>
    <scope>NUCLEOTIDE SEQUENCE [LARGE SCALE GENOMIC DNA]</scope>
    <source>
        <strain evidence="2">QZS01</strain>
    </source>
</reference>
<accession>A0A3Q9JLC1</accession>
<dbReference type="AlphaFoldDB" id="A0A3Q9JLC1"/>
<proteinExistence type="predicted"/>
<dbReference type="Pfam" id="PF10977">
    <property type="entry name" value="DUF2797"/>
    <property type="match status" value="1"/>
</dbReference>
<evidence type="ECO:0000313" key="1">
    <source>
        <dbReference type="EMBL" id="AZS52212.1"/>
    </source>
</evidence>
<evidence type="ECO:0000313" key="2">
    <source>
        <dbReference type="Proteomes" id="UP000273143"/>
    </source>
</evidence>
<protein>
    <submittedName>
        <fullName evidence="1">DUF2797 domain-containing protein</fullName>
    </submittedName>
</protein>
<organism evidence="1 2">
    <name type="scientific">Entomomonas moraniae</name>
    <dbReference type="NCBI Taxonomy" id="2213226"/>
    <lineage>
        <taxon>Bacteria</taxon>
        <taxon>Pseudomonadati</taxon>
        <taxon>Pseudomonadota</taxon>
        <taxon>Gammaproteobacteria</taxon>
        <taxon>Pseudomonadales</taxon>
        <taxon>Pseudomonadaceae</taxon>
        <taxon>Entomomonas</taxon>
    </lineage>
</organism>